<name>D1NVR5_9BIFI</name>
<comment type="caution">
    <text evidence="11">The sequence shown here is derived from an EMBL/GenBank/DDBJ whole genome shotgun (WGS) entry which is preliminary data.</text>
</comment>
<keyword evidence="4 8" id="KW-1133">Transmembrane helix</keyword>
<evidence type="ECO:0000256" key="6">
    <source>
        <dbReference type="ARBA" id="ARBA00038076"/>
    </source>
</evidence>
<dbReference type="GO" id="GO:0005886">
    <property type="term" value="C:plasma membrane"/>
    <property type="evidence" value="ECO:0007669"/>
    <property type="project" value="UniProtKB-SubCell"/>
</dbReference>
<evidence type="ECO:0000259" key="10">
    <source>
        <dbReference type="Pfam" id="PF12704"/>
    </source>
</evidence>
<dbReference type="Pfam" id="PF02687">
    <property type="entry name" value="FtsX"/>
    <property type="match status" value="1"/>
</dbReference>
<dbReference type="Proteomes" id="UP000003656">
    <property type="component" value="Unassembled WGS sequence"/>
</dbReference>
<reference evidence="12 14" key="2">
    <citation type="submission" date="2014-03" db="EMBL/GenBank/DDBJ databases">
        <title>Genomics of Bifidobacteria.</title>
        <authorList>
            <person name="Ventura M."/>
            <person name="Milani C."/>
            <person name="Lugli G.A."/>
        </authorList>
    </citation>
    <scope>NUCLEOTIDE SEQUENCE [LARGE SCALE GENOMIC DNA]</scope>
    <source>
        <strain evidence="12 14">LMG 11596</strain>
    </source>
</reference>
<feature type="transmembrane region" description="Helical" evidence="8">
    <location>
        <begin position="320"/>
        <end position="344"/>
    </location>
</feature>
<accession>D1NVR5</accession>
<dbReference type="EMBL" id="JGYW01000003">
    <property type="protein sequence ID" value="KFI59386.1"/>
    <property type="molecule type" value="Genomic_DNA"/>
</dbReference>
<dbReference type="STRING" id="561180.BIFGAL_03957"/>
<dbReference type="Proteomes" id="UP000029074">
    <property type="component" value="Unassembled WGS sequence"/>
</dbReference>
<dbReference type="OrthoDB" id="3227934at2"/>
<protein>
    <submittedName>
        <fullName evidence="12">ABC transporter permease</fullName>
    </submittedName>
    <submittedName>
        <fullName evidence="11">Efflux ABC transporter, permease protein</fullName>
    </submittedName>
</protein>
<evidence type="ECO:0000259" key="9">
    <source>
        <dbReference type="Pfam" id="PF02687"/>
    </source>
</evidence>
<dbReference type="InterPro" id="IPR050250">
    <property type="entry name" value="Macrolide_Exporter_MacB"/>
</dbReference>
<feature type="transmembrane region" description="Helical" evidence="8">
    <location>
        <begin position="414"/>
        <end position="434"/>
    </location>
</feature>
<dbReference type="GO" id="GO:0022857">
    <property type="term" value="F:transmembrane transporter activity"/>
    <property type="evidence" value="ECO:0007669"/>
    <property type="project" value="TreeGrafter"/>
</dbReference>
<evidence type="ECO:0000313" key="14">
    <source>
        <dbReference type="Proteomes" id="UP000029074"/>
    </source>
</evidence>
<keyword evidence="5 8" id="KW-0472">Membrane</keyword>
<evidence type="ECO:0000313" key="12">
    <source>
        <dbReference type="EMBL" id="KFI59386.1"/>
    </source>
</evidence>
<dbReference type="PANTHER" id="PTHR30572:SF9">
    <property type="entry name" value="ABC TRANSPORTER PERMEASE PROTEIN"/>
    <property type="match status" value="1"/>
</dbReference>
<organism evidence="11 13">
    <name type="scientific">Bifidobacterium gallicum DSM 20093 = LMG 11596</name>
    <dbReference type="NCBI Taxonomy" id="561180"/>
    <lineage>
        <taxon>Bacteria</taxon>
        <taxon>Bacillati</taxon>
        <taxon>Actinomycetota</taxon>
        <taxon>Actinomycetes</taxon>
        <taxon>Bifidobacteriales</taxon>
        <taxon>Bifidobacteriaceae</taxon>
        <taxon>Bifidobacterium</taxon>
    </lineage>
</organism>
<evidence type="ECO:0000256" key="5">
    <source>
        <dbReference type="ARBA" id="ARBA00023136"/>
    </source>
</evidence>
<evidence type="ECO:0000256" key="7">
    <source>
        <dbReference type="SAM" id="MobiDB-lite"/>
    </source>
</evidence>
<evidence type="ECO:0000256" key="4">
    <source>
        <dbReference type="ARBA" id="ARBA00022989"/>
    </source>
</evidence>
<feature type="compositionally biased region" description="Basic and acidic residues" evidence="7">
    <location>
        <begin position="470"/>
        <end position="486"/>
    </location>
</feature>
<gene>
    <name evidence="12" type="ORF">BGLCM_0496</name>
    <name evidence="11" type="ORF">BIFGAL_03957</name>
</gene>
<dbReference type="RefSeq" id="WP_006295408.1">
    <property type="nucleotide sequence ID" value="NZ_ABXB03000003.1"/>
</dbReference>
<evidence type="ECO:0000256" key="2">
    <source>
        <dbReference type="ARBA" id="ARBA00022475"/>
    </source>
</evidence>
<evidence type="ECO:0000313" key="11">
    <source>
        <dbReference type="EMBL" id="EFA22916.1"/>
    </source>
</evidence>
<dbReference type="Pfam" id="PF12704">
    <property type="entry name" value="MacB_PCD"/>
    <property type="match status" value="1"/>
</dbReference>
<proteinExistence type="inferred from homology"/>
<comment type="subcellular location">
    <subcellularLocation>
        <location evidence="1">Cell membrane</location>
        <topology evidence="1">Multi-pass membrane protein</topology>
    </subcellularLocation>
</comment>
<dbReference type="InterPro" id="IPR003838">
    <property type="entry name" value="ABC3_permease_C"/>
</dbReference>
<feature type="compositionally biased region" description="Acidic residues" evidence="7">
    <location>
        <begin position="487"/>
        <end position="499"/>
    </location>
</feature>
<dbReference type="EMBL" id="ABXB03000003">
    <property type="protein sequence ID" value="EFA22916.1"/>
    <property type="molecule type" value="Genomic_DNA"/>
</dbReference>
<dbReference type="InterPro" id="IPR025857">
    <property type="entry name" value="MacB_PCD"/>
</dbReference>
<dbReference type="AlphaFoldDB" id="D1NVR5"/>
<comment type="similarity">
    <text evidence="6">Belongs to the ABC-4 integral membrane protein family.</text>
</comment>
<dbReference type="eggNOG" id="COG0577">
    <property type="taxonomic scope" value="Bacteria"/>
</dbReference>
<feature type="transmembrane region" description="Helical" evidence="8">
    <location>
        <begin position="365"/>
        <end position="389"/>
    </location>
</feature>
<feature type="region of interest" description="Disordered" evidence="7">
    <location>
        <begin position="470"/>
        <end position="499"/>
    </location>
</feature>
<keyword evidence="3 8" id="KW-0812">Transmembrane</keyword>
<sequence>MFALRNAWAALMRHKLRTLLVVLVSLLTVIGTMASASVIHQANYMATTAYDQQKPFAQIRPNASLLADRAGDNSAYTDHYLTWDQYTEISNLLNAAHVRFGYSICESVPVRSSKTLQPVMSNATKDADESKTGGDFTLQSFYTAEAKQLNEWGPYTIVSGQDVSFNAQTDLTARDAIISESLANKNHLKVGDKFTIGNPTDTKTTYEYTVSGIYRYTGEPLDGSIAANGTDATFAKDDRENVIYTSYYTFAVTGLDVTGTKGWAKPDLNIVFTLDSPKTFEALKKAIADSKFAKDYTVSSPTLDAYQQSHAGLDAVRQNMVIMLVCTLSIGGALLLLFTLLGCVPRREEIGNALLVGVTRVQLGWQFMLEVFLPMFLGAFIGWIIGVFASDPLGNAISSTQLVQITGAIKGNTAWIGALAILVFMIIAAVRVACFPKMALFTSPYAPDPNSIERAGMQVPATQAAFAEQHDQQLDTHIDDRNHVDGNIDDPDQNDPQEQ</sequence>
<evidence type="ECO:0000256" key="3">
    <source>
        <dbReference type="ARBA" id="ARBA00022692"/>
    </source>
</evidence>
<feature type="domain" description="ABC3 transporter permease C-terminal" evidence="9">
    <location>
        <begin position="322"/>
        <end position="429"/>
    </location>
</feature>
<evidence type="ECO:0000256" key="1">
    <source>
        <dbReference type="ARBA" id="ARBA00004651"/>
    </source>
</evidence>
<evidence type="ECO:0000256" key="8">
    <source>
        <dbReference type="SAM" id="Phobius"/>
    </source>
</evidence>
<keyword evidence="14" id="KW-1185">Reference proteome</keyword>
<dbReference type="PANTHER" id="PTHR30572">
    <property type="entry name" value="MEMBRANE COMPONENT OF TRANSPORTER-RELATED"/>
    <property type="match status" value="1"/>
</dbReference>
<evidence type="ECO:0000313" key="13">
    <source>
        <dbReference type="Proteomes" id="UP000003656"/>
    </source>
</evidence>
<reference evidence="11 13" key="1">
    <citation type="submission" date="2009-11" db="EMBL/GenBank/DDBJ databases">
        <authorList>
            <person name="Weinstock G."/>
            <person name="Sodergren E."/>
            <person name="Clifton S."/>
            <person name="Fulton L."/>
            <person name="Fulton B."/>
            <person name="Courtney L."/>
            <person name="Fronick C."/>
            <person name="Harrison M."/>
            <person name="Strong C."/>
            <person name="Farmer C."/>
            <person name="Delahaunty K."/>
            <person name="Markovic C."/>
            <person name="Hall O."/>
            <person name="Minx P."/>
            <person name="Tomlinson C."/>
            <person name="Mitreva M."/>
            <person name="Nelson J."/>
            <person name="Hou S."/>
            <person name="Wollam A."/>
            <person name="Pepin K.H."/>
            <person name="Johnson M."/>
            <person name="Bhonagiri V."/>
            <person name="Nash W.E."/>
            <person name="Warren W."/>
            <person name="Chinwalla A."/>
            <person name="Mardis E.R."/>
            <person name="Wilson R.K."/>
        </authorList>
    </citation>
    <scope>NUCLEOTIDE SEQUENCE [LARGE SCALE GENOMIC DNA]</scope>
    <source>
        <strain evidence="11 13">DSM 20093</strain>
    </source>
</reference>
<feature type="domain" description="MacB-like periplasmic core" evidence="10">
    <location>
        <begin position="21"/>
        <end position="288"/>
    </location>
</feature>
<keyword evidence="2" id="KW-1003">Cell membrane</keyword>